<dbReference type="HAMAP" id="MF_00031">
    <property type="entry name" value="DNA_HJ_migration_RuvA"/>
    <property type="match status" value="1"/>
</dbReference>
<dbReference type="GO" id="GO:0009378">
    <property type="term" value="F:four-way junction helicase activity"/>
    <property type="evidence" value="ECO:0007669"/>
    <property type="project" value="InterPro"/>
</dbReference>
<accession>A0A096A208</accession>
<evidence type="ECO:0000313" key="10">
    <source>
        <dbReference type="Proteomes" id="UP000029548"/>
    </source>
</evidence>
<dbReference type="CDD" id="cd14332">
    <property type="entry name" value="UBA_RuvA_C"/>
    <property type="match status" value="1"/>
</dbReference>
<evidence type="ECO:0000259" key="8">
    <source>
        <dbReference type="Pfam" id="PF07499"/>
    </source>
</evidence>
<dbReference type="SUPFAM" id="SSF46929">
    <property type="entry name" value="DNA helicase RuvA subunit, C-terminal domain"/>
    <property type="match status" value="1"/>
</dbReference>
<dbReference type="Pfam" id="PF01330">
    <property type="entry name" value="RuvA_N"/>
    <property type="match status" value="1"/>
</dbReference>
<dbReference type="GO" id="GO:0006310">
    <property type="term" value="P:DNA recombination"/>
    <property type="evidence" value="ECO:0007669"/>
    <property type="project" value="UniProtKB-UniRule"/>
</dbReference>
<protein>
    <recommendedName>
        <fullName evidence="6">Holliday junction branch migration complex subunit RuvA</fullName>
    </recommendedName>
</protein>
<keyword evidence="9" id="KW-0547">Nucleotide-binding</keyword>
<keyword evidence="1 6" id="KW-0963">Cytoplasm</keyword>
<gene>
    <name evidence="6" type="primary">ruvA</name>
    <name evidence="9" type="ORF">HMPREF1650_12870</name>
</gene>
<dbReference type="GO" id="GO:0048476">
    <property type="term" value="C:Holliday junction resolvase complex"/>
    <property type="evidence" value="ECO:0007669"/>
    <property type="project" value="UniProtKB-UniRule"/>
</dbReference>
<dbReference type="eggNOG" id="COG0632">
    <property type="taxonomic scope" value="Bacteria"/>
</dbReference>
<comment type="domain">
    <text evidence="6">Has three domains with a flexible linker between the domains II and III and assumes an 'L' shape. Domain III is highly mobile and contacts RuvB.</text>
</comment>
<dbReference type="Pfam" id="PF07499">
    <property type="entry name" value="RuvA_C"/>
    <property type="match status" value="1"/>
</dbReference>
<dbReference type="SUPFAM" id="SSF50249">
    <property type="entry name" value="Nucleic acid-binding proteins"/>
    <property type="match status" value="1"/>
</dbReference>
<comment type="caution">
    <text evidence="6">Lacks conserved residue(s) required for the propagation of feature annotation.</text>
</comment>
<feature type="domain" description="DNA helicase Holliday junction RuvA type" evidence="7">
    <location>
        <begin position="1"/>
        <end position="61"/>
    </location>
</feature>
<dbReference type="GO" id="GO:0006281">
    <property type="term" value="P:DNA repair"/>
    <property type="evidence" value="ECO:0007669"/>
    <property type="project" value="UniProtKB-UniRule"/>
</dbReference>
<keyword evidence="3 6" id="KW-0238">DNA-binding</keyword>
<evidence type="ECO:0000256" key="6">
    <source>
        <dbReference type="HAMAP-Rule" id="MF_00031"/>
    </source>
</evidence>
<dbReference type="InterPro" id="IPR011114">
    <property type="entry name" value="RuvA_C"/>
</dbReference>
<keyword evidence="9" id="KW-0347">Helicase</keyword>
<sequence>MIASVRGTVIDMGAAHVVIECGGVGHLVTVTARTGATLTRGEEGFLLTTLVVREDAMTLYGFASSQEREMFELLQTVSGLGPRLAMAVLQVLDPTDVAAAVAAGDSKRLQAANGVGKRMAERMLVELKDKVAPFAAPAGADASTEEAAAAGTRPGANAKAPAADSDQVVGALTGLGFREQEASAAVADVLAADPTLDTSAALRAALKEMGG</sequence>
<comment type="caution">
    <text evidence="9">The sequence shown here is derived from an EMBL/GenBank/DDBJ whole genome shotgun (WGS) entry which is preliminary data.</text>
</comment>
<dbReference type="GO" id="GO:0000400">
    <property type="term" value="F:four-way junction DNA binding"/>
    <property type="evidence" value="ECO:0007669"/>
    <property type="project" value="UniProtKB-UniRule"/>
</dbReference>
<evidence type="ECO:0000256" key="2">
    <source>
        <dbReference type="ARBA" id="ARBA00022763"/>
    </source>
</evidence>
<comment type="subcellular location">
    <subcellularLocation>
        <location evidence="6">Cytoplasm</location>
    </subcellularLocation>
</comment>
<keyword evidence="9" id="KW-0067">ATP-binding</keyword>
<dbReference type="Proteomes" id="UP000029548">
    <property type="component" value="Unassembled WGS sequence"/>
</dbReference>
<comment type="subunit">
    <text evidence="6">Homotetramer. Forms an RuvA(8)-RuvB(12)-Holliday junction (HJ) complex. HJ DNA is sandwiched between 2 RuvA tetramers; dsDNA enters through RuvA and exits via RuvB. An RuvB hexamer assembles on each DNA strand where it exits the tetramer. Each RuvB hexamer is contacted by two RuvA subunits (via domain III) on 2 adjacent RuvB subunits; this complex drives branch migration. In the full resolvosome a probable DNA-RuvA(4)-RuvB(12)-RuvC(2) complex forms which resolves the HJ.</text>
</comment>
<dbReference type="Pfam" id="PF14520">
    <property type="entry name" value="HHH_5"/>
    <property type="match status" value="1"/>
</dbReference>
<dbReference type="Gene3D" id="1.10.150.20">
    <property type="entry name" value="5' to 3' exonuclease, C-terminal subdomain"/>
    <property type="match status" value="1"/>
</dbReference>
<organism evidence="9 10">
    <name type="scientific">Corynebacterium freneyi DNF00450</name>
    <dbReference type="NCBI Taxonomy" id="1287475"/>
    <lineage>
        <taxon>Bacteria</taxon>
        <taxon>Bacillati</taxon>
        <taxon>Actinomycetota</taxon>
        <taxon>Actinomycetes</taxon>
        <taxon>Mycobacteriales</taxon>
        <taxon>Corynebacteriaceae</taxon>
        <taxon>Corynebacterium</taxon>
    </lineage>
</organism>
<dbReference type="InterPro" id="IPR013849">
    <property type="entry name" value="DNA_helicase_Holl-junc_RuvA_I"/>
</dbReference>
<keyword evidence="5 6" id="KW-0234">DNA repair</keyword>
<evidence type="ECO:0000313" key="9">
    <source>
        <dbReference type="EMBL" id="KGF14849.1"/>
    </source>
</evidence>
<dbReference type="InterPro" id="IPR012340">
    <property type="entry name" value="NA-bd_OB-fold"/>
</dbReference>
<comment type="similarity">
    <text evidence="6">Belongs to the RuvA family.</text>
</comment>
<keyword evidence="2 6" id="KW-0227">DNA damage</keyword>
<feature type="region of interest" description="Domain III" evidence="6">
    <location>
        <begin position="163"/>
        <end position="211"/>
    </location>
</feature>
<dbReference type="GO" id="GO:0005737">
    <property type="term" value="C:cytoplasm"/>
    <property type="evidence" value="ECO:0007669"/>
    <property type="project" value="UniProtKB-SubCell"/>
</dbReference>
<reference evidence="9 10" key="1">
    <citation type="submission" date="2014-07" db="EMBL/GenBank/DDBJ databases">
        <authorList>
            <person name="McCorrison J."/>
            <person name="Sanka R."/>
            <person name="Torralba M."/>
            <person name="Gillis M."/>
            <person name="Haft D.H."/>
            <person name="Methe B."/>
            <person name="Sutton G."/>
            <person name="Nelson K.E."/>
        </authorList>
    </citation>
    <scope>NUCLEOTIDE SEQUENCE [LARGE SCALE GENOMIC DNA]</scope>
    <source>
        <strain evidence="9 10">DNF00450</strain>
    </source>
</reference>
<evidence type="ECO:0000256" key="3">
    <source>
        <dbReference type="ARBA" id="ARBA00023125"/>
    </source>
</evidence>
<dbReference type="GO" id="GO:0005524">
    <property type="term" value="F:ATP binding"/>
    <property type="evidence" value="ECO:0007669"/>
    <property type="project" value="InterPro"/>
</dbReference>
<comment type="function">
    <text evidence="6">The RuvA-RuvB-RuvC complex processes Holliday junction (HJ) DNA during genetic recombination and DNA repair, while the RuvA-RuvB complex plays an important role in the rescue of blocked DNA replication forks via replication fork reversal (RFR). RuvA specifically binds to HJ cruciform DNA, conferring on it an open structure. The RuvB hexamer acts as an ATP-dependent pump, pulling dsDNA into and through the RuvAB complex. HJ branch migration allows RuvC to scan DNA until it finds its consensus sequence, where it cleaves and resolves the cruciform DNA.</text>
</comment>
<dbReference type="NCBIfam" id="TIGR00084">
    <property type="entry name" value="ruvA"/>
    <property type="match status" value="1"/>
</dbReference>
<dbReference type="EMBL" id="JRNE01000088">
    <property type="protein sequence ID" value="KGF14849.1"/>
    <property type="molecule type" value="Genomic_DNA"/>
</dbReference>
<dbReference type="AlphaFoldDB" id="A0A096A208"/>
<proteinExistence type="inferred from homology"/>
<dbReference type="InterPro" id="IPR036267">
    <property type="entry name" value="RuvA_C_sf"/>
</dbReference>
<dbReference type="RefSeq" id="WP_035123943.1">
    <property type="nucleotide sequence ID" value="NZ_JRNE01000088.1"/>
</dbReference>
<feature type="domain" description="Holliday junction DNA helicase RuvA C-terminal" evidence="8">
    <location>
        <begin position="165"/>
        <end position="209"/>
    </location>
</feature>
<dbReference type="InterPro" id="IPR010994">
    <property type="entry name" value="RuvA_2-like"/>
</dbReference>
<dbReference type="GO" id="GO:0009379">
    <property type="term" value="C:Holliday junction helicase complex"/>
    <property type="evidence" value="ECO:0007669"/>
    <property type="project" value="InterPro"/>
</dbReference>
<evidence type="ECO:0000256" key="5">
    <source>
        <dbReference type="ARBA" id="ARBA00023204"/>
    </source>
</evidence>
<evidence type="ECO:0000259" key="7">
    <source>
        <dbReference type="Pfam" id="PF01330"/>
    </source>
</evidence>
<name>A0A096A208_9CORY</name>
<dbReference type="Gene3D" id="2.40.50.140">
    <property type="entry name" value="Nucleic acid-binding proteins"/>
    <property type="match status" value="1"/>
</dbReference>
<dbReference type="Gene3D" id="1.10.8.10">
    <property type="entry name" value="DNA helicase RuvA subunit, C-terminal domain"/>
    <property type="match status" value="1"/>
</dbReference>
<keyword evidence="4 6" id="KW-0233">DNA recombination</keyword>
<evidence type="ECO:0000256" key="4">
    <source>
        <dbReference type="ARBA" id="ARBA00023172"/>
    </source>
</evidence>
<evidence type="ECO:0000256" key="1">
    <source>
        <dbReference type="ARBA" id="ARBA00022490"/>
    </source>
</evidence>
<keyword evidence="9" id="KW-0378">Hydrolase</keyword>
<dbReference type="InterPro" id="IPR000085">
    <property type="entry name" value="RuvA"/>
</dbReference>
<dbReference type="SUPFAM" id="SSF47781">
    <property type="entry name" value="RuvA domain 2-like"/>
    <property type="match status" value="1"/>
</dbReference>